<accession>A0ABY4DZZ2</accession>
<protein>
    <submittedName>
        <fullName evidence="1">Uncharacterized protein</fullName>
    </submittedName>
</protein>
<dbReference type="RefSeq" id="WP_159061440.1">
    <property type="nucleotide sequence ID" value="NZ_CABKVG010000010.1"/>
</dbReference>
<gene>
    <name evidence="1" type="ORF">LVJ82_16955</name>
</gene>
<sequence length="64" mass="7744">MDYQGAVTGIHKPRNKDDHRMLYWGLCKIGNEWDFLGRISSCDRFQQADEETIEKRKQWLEQRD</sequence>
<evidence type="ECO:0000313" key="1">
    <source>
        <dbReference type="EMBL" id="UOO89108.1"/>
    </source>
</evidence>
<proteinExistence type="predicted"/>
<name>A0ABY4DZZ2_9NEIS</name>
<reference evidence="1 2" key="1">
    <citation type="journal article" date="2022" name="Res Sq">
        <title>Evolution of multicellular longitudinally dividing oral cavity symbionts (Neisseriaceae).</title>
        <authorList>
            <person name="Nyongesa S."/>
            <person name="Weber P."/>
            <person name="Bernet E."/>
            <person name="Pullido F."/>
            <person name="Nieckarz M."/>
            <person name="Delaby M."/>
            <person name="Nieves C."/>
            <person name="Viehboeck T."/>
            <person name="Krause N."/>
            <person name="Rivera-Millot A."/>
            <person name="Nakamura A."/>
            <person name="Vischer N."/>
            <person name="VanNieuwenhze M."/>
            <person name="Brun Y."/>
            <person name="Cava F."/>
            <person name="Bulgheresi S."/>
            <person name="Veyrier F."/>
        </authorList>
    </citation>
    <scope>NUCLEOTIDE SEQUENCE [LARGE SCALE GENOMIC DNA]</scope>
    <source>
        <strain evidence="1 2">SN4</strain>
    </source>
</reference>
<dbReference type="EMBL" id="CP091511">
    <property type="protein sequence ID" value="UOO89108.1"/>
    <property type="molecule type" value="Genomic_DNA"/>
</dbReference>
<evidence type="ECO:0000313" key="2">
    <source>
        <dbReference type="Proteomes" id="UP000832011"/>
    </source>
</evidence>
<dbReference type="Proteomes" id="UP000832011">
    <property type="component" value="Chromosome"/>
</dbReference>
<keyword evidence="2" id="KW-1185">Reference proteome</keyword>
<organism evidence="1 2">
    <name type="scientific">Vitreoscilla massiliensis</name>
    <dbReference type="NCBI Taxonomy" id="1689272"/>
    <lineage>
        <taxon>Bacteria</taxon>
        <taxon>Pseudomonadati</taxon>
        <taxon>Pseudomonadota</taxon>
        <taxon>Betaproteobacteria</taxon>
        <taxon>Neisseriales</taxon>
        <taxon>Neisseriaceae</taxon>
        <taxon>Vitreoscilla</taxon>
    </lineage>
</organism>